<sequence>MGTFAPYGEGDARWGCFLLFLEESSERKEMMGMMERMERMGMEMMEMMAHENAPWMSVEKLPPVYGNRQIPFNLEKSETIFFGGKVPVFFYHHTALILWEMDRELAGLPPLAPVRAALEFL</sequence>
<accession>A0A7R9AGX2</accession>
<dbReference type="AlphaFoldDB" id="A0A7R9AGX2"/>
<dbReference type="EMBL" id="CAJPEV010007033">
    <property type="protein sequence ID" value="CAG0904533.1"/>
    <property type="molecule type" value="Genomic_DNA"/>
</dbReference>
<organism evidence="1">
    <name type="scientific">Darwinula stevensoni</name>
    <dbReference type="NCBI Taxonomy" id="69355"/>
    <lineage>
        <taxon>Eukaryota</taxon>
        <taxon>Metazoa</taxon>
        <taxon>Ecdysozoa</taxon>
        <taxon>Arthropoda</taxon>
        <taxon>Crustacea</taxon>
        <taxon>Oligostraca</taxon>
        <taxon>Ostracoda</taxon>
        <taxon>Podocopa</taxon>
        <taxon>Podocopida</taxon>
        <taxon>Darwinulocopina</taxon>
        <taxon>Darwinuloidea</taxon>
        <taxon>Darwinulidae</taxon>
        <taxon>Darwinula</taxon>
    </lineage>
</organism>
<evidence type="ECO:0000313" key="1">
    <source>
        <dbReference type="EMBL" id="CAD7253905.1"/>
    </source>
</evidence>
<proteinExistence type="predicted"/>
<name>A0A7R9AGX2_9CRUS</name>
<dbReference type="EMBL" id="LR906550">
    <property type="protein sequence ID" value="CAD7253905.1"/>
    <property type="molecule type" value="Genomic_DNA"/>
</dbReference>
<reference evidence="1" key="1">
    <citation type="submission" date="2020-11" db="EMBL/GenBank/DDBJ databases">
        <authorList>
            <person name="Tran Van P."/>
        </authorList>
    </citation>
    <scope>NUCLEOTIDE SEQUENCE</scope>
</reference>
<evidence type="ECO:0000313" key="2">
    <source>
        <dbReference type="Proteomes" id="UP000677054"/>
    </source>
</evidence>
<gene>
    <name evidence="1" type="ORF">DSTB1V02_LOCUS13651</name>
</gene>
<keyword evidence="2" id="KW-1185">Reference proteome</keyword>
<protein>
    <submittedName>
        <fullName evidence="1">Uncharacterized protein</fullName>
    </submittedName>
</protein>
<dbReference type="Proteomes" id="UP000677054">
    <property type="component" value="Unassembled WGS sequence"/>
</dbReference>